<evidence type="ECO:0000256" key="8">
    <source>
        <dbReference type="ARBA" id="ARBA00048142"/>
    </source>
</evidence>
<dbReference type="InterPro" id="IPR016162">
    <property type="entry name" value="Ald_DH_N"/>
</dbReference>
<dbReference type="CDD" id="cd07123">
    <property type="entry name" value="ALDH_F4-17_P5CDH"/>
    <property type="match status" value="1"/>
</dbReference>
<protein>
    <recommendedName>
        <fullName evidence="7">L-glutamate gamma-semialdehyde dehydrogenase</fullName>
        <ecNumber evidence="3">1.2.1.88</ecNumber>
    </recommendedName>
    <alternativeName>
        <fullName evidence="7">L-glutamate gamma-semialdehyde dehydrogenase</fullName>
    </alternativeName>
</protein>
<proteinExistence type="inferred from homology"/>
<feature type="active site" evidence="9">
    <location>
        <position position="297"/>
    </location>
</feature>
<dbReference type="GO" id="GO:0009898">
    <property type="term" value="C:cytoplasmic side of plasma membrane"/>
    <property type="evidence" value="ECO:0007669"/>
    <property type="project" value="TreeGrafter"/>
</dbReference>
<evidence type="ECO:0000313" key="13">
    <source>
        <dbReference type="Proteomes" id="UP000067626"/>
    </source>
</evidence>
<comment type="similarity">
    <text evidence="2 10">Belongs to the aldehyde dehydrogenase family.</text>
</comment>
<evidence type="ECO:0000256" key="4">
    <source>
        <dbReference type="ARBA" id="ARBA00023002"/>
    </source>
</evidence>
<dbReference type="InterPro" id="IPR050485">
    <property type="entry name" value="Proline_metab_enzyme"/>
</dbReference>
<gene>
    <name evidence="12" type="ORF">CMC5_058950</name>
</gene>
<dbReference type="GO" id="GO:0003842">
    <property type="term" value="F:L-glutamate gamma-semialdehyde dehydrogenase activity"/>
    <property type="evidence" value="ECO:0007669"/>
    <property type="project" value="UniProtKB-EC"/>
</dbReference>
<comment type="catalytic activity">
    <reaction evidence="8">
        <text>L-glutamate 5-semialdehyde + NAD(+) + H2O = L-glutamate + NADH + 2 H(+)</text>
        <dbReference type="Rhea" id="RHEA:30235"/>
        <dbReference type="ChEBI" id="CHEBI:15377"/>
        <dbReference type="ChEBI" id="CHEBI:15378"/>
        <dbReference type="ChEBI" id="CHEBI:29985"/>
        <dbReference type="ChEBI" id="CHEBI:57540"/>
        <dbReference type="ChEBI" id="CHEBI:57945"/>
        <dbReference type="ChEBI" id="CHEBI:58066"/>
        <dbReference type="EC" id="1.2.1.88"/>
    </reaction>
</comment>
<dbReference type="InterPro" id="IPR016163">
    <property type="entry name" value="Ald_DH_C"/>
</dbReference>
<keyword evidence="13" id="KW-1185">Reference proteome</keyword>
<evidence type="ECO:0000256" key="7">
    <source>
        <dbReference type="ARBA" id="ARBA00032259"/>
    </source>
</evidence>
<dbReference type="PANTHER" id="PTHR42862:SF1">
    <property type="entry name" value="DELTA-1-PYRROLINE-5-CARBOXYLATE DEHYDROGENASE 2, ISOFORM A-RELATED"/>
    <property type="match status" value="1"/>
</dbReference>
<evidence type="ECO:0000256" key="2">
    <source>
        <dbReference type="ARBA" id="ARBA00009986"/>
    </source>
</evidence>
<evidence type="ECO:0000256" key="9">
    <source>
        <dbReference type="PROSITE-ProRule" id="PRU10007"/>
    </source>
</evidence>
<evidence type="ECO:0000256" key="3">
    <source>
        <dbReference type="ARBA" id="ARBA00012884"/>
    </source>
</evidence>
<dbReference type="InterPro" id="IPR016161">
    <property type="entry name" value="Ald_DH/histidinol_DH"/>
</dbReference>
<evidence type="ECO:0000313" key="12">
    <source>
        <dbReference type="EMBL" id="AKT41686.1"/>
    </source>
</evidence>
<dbReference type="InterPro" id="IPR016160">
    <property type="entry name" value="Ald_DH_CS_CYS"/>
</dbReference>
<evidence type="ECO:0000256" key="10">
    <source>
        <dbReference type="RuleBase" id="RU003345"/>
    </source>
</evidence>
<dbReference type="AlphaFoldDB" id="A0A0K1ELK5"/>
<dbReference type="UniPathway" id="UPA00261">
    <property type="reaction ID" value="UER00374"/>
</dbReference>
<dbReference type="PROSITE" id="PS00070">
    <property type="entry name" value="ALDEHYDE_DEHYDR_CYS"/>
    <property type="match status" value="1"/>
</dbReference>
<dbReference type="Proteomes" id="UP000067626">
    <property type="component" value="Chromosome"/>
</dbReference>
<reference evidence="12 13" key="1">
    <citation type="submission" date="2015-07" db="EMBL/GenBank/DDBJ databases">
        <title>Genome analysis of myxobacterium Chondromyces crocatus Cm c5 reveals a high potential for natural compound synthesis and the genetic basis for the loss of fruiting body formation.</title>
        <authorList>
            <person name="Zaburannyi N."/>
            <person name="Bunk B."/>
            <person name="Maier J."/>
            <person name="Overmann J."/>
            <person name="Mueller R."/>
        </authorList>
    </citation>
    <scope>NUCLEOTIDE SEQUENCE [LARGE SCALE GENOMIC DNA]</scope>
    <source>
        <strain evidence="12 13">Cm c5</strain>
    </source>
</reference>
<dbReference type="InterPro" id="IPR005931">
    <property type="entry name" value="P5CDH/ALDH4A1"/>
</dbReference>
<dbReference type="EMBL" id="CP012159">
    <property type="protein sequence ID" value="AKT41686.1"/>
    <property type="molecule type" value="Genomic_DNA"/>
</dbReference>
<dbReference type="PROSITE" id="PS00687">
    <property type="entry name" value="ALDEHYDE_DEHYDR_GLU"/>
    <property type="match status" value="1"/>
</dbReference>
<dbReference type="InterPro" id="IPR029510">
    <property type="entry name" value="Ald_DH_CS_GLU"/>
</dbReference>
<dbReference type="FunFam" id="3.40.605.10:FF:000006">
    <property type="entry name" value="1-pyrroline-5-carboxylate dehydrogenase"/>
    <property type="match status" value="1"/>
</dbReference>
<keyword evidence="6" id="KW-0642">Proline metabolism</keyword>
<dbReference type="Pfam" id="PF00171">
    <property type="entry name" value="Aldedh"/>
    <property type="match status" value="1"/>
</dbReference>
<dbReference type="Gene3D" id="3.40.309.10">
    <property type="entry name" value="Aldehyde Dehydrogenase, Chain A, domain 2"/>
    <property type="match status" value="1"/>
</dbReference>
<name>A0A0K1ELK5_CHOCO</name>
<dbReference type="FunFam" id="3.40.309.10:FF:000005">
    <property type="entry name" value="1-pyrroline-5-carboxylate dehydrogenase 1"/>
    <property type="match status" value="1"/>
</dbReference>
<dbReference type="SUPFAM" id="SSF53720">
    <property type="entry name" value="ALDH-like"/>
    <property type="match status" value="1"/>
</dbReference>
<dbReference type="STRING" id="52.CMC5_058950"/>
<dbReference type="PANTHER" id="PTHR42862">
    <property type="entry name" value="DELTA-1-PYRROLINE-5-CARBOXYLATE DEHYDROGENASE 1, ISOFORM A-RELATED"/>
    <property type="match status" value="1"/>
</dbReference>
<accession>A0A0K1ELK5</accession>
<evidence type="ECO:0000259" key="11">
    <source>
        <dbReference type="Pfam" id="PF00171"/>
    </source>
</evidence>
<keyword evidence="4 10" id="KW-0560">Oxidoreductase</keyword>
<dbReference type="NCBIfam" id="TIGR01236">
    <property type="entry name" value="D1pyr5carbox1"/>
    <property type="match status" value="1"/>
</dbReference>
<evidence type="ECO:0000256" key="1">
    <source>
        <dbReference type="ARBA" id="ARBA00004786"/>
    </source>
</evidence>
<comment type="pathway">
    <text evidence="1">Amino-acid degradation; L-proline degradation into L-glutamate; L-glutamate from L-proline: step 2/2.</text>
</comment>
<sequence>MLRAMLDAIASPPLPQNEPIHAYAPGTPERAALKAELARLSSTTVEIPMFIGGEEVRTGDLQEVRAPHRHDLLLARAHQGNTEHVKRAIEAARRAHKGWASLPWTARAAVFLKAADMLSTRLRPTMNAATMLGQSKTAYQAEIDAACELIDFLRFNVHYARQIAAEQPGSSRGSWNMQEPRPLEGFVFASTPFNFTAIAGNLPTAPALMGNTVVWKPSANALLSAHFVMNLLREAGLPDGVINLVMGPPEEVANACLAHQDLAGLHFTGSTEVFQALWRRIGDNIGNYRTYPRVVGETGGKDFVFAHKSADLEGLAVALVRGAYEYQGQKCSAASRAYVPRSLWPALKDRLVGLMEGLRMGDVADFRSFLGAVIDERAHKRLAGRIGAAKGDPSCTLIAGGGTPADVGWFVEPTLIEVRDPKHALMRDELFGPVLALWVYPDGEEEAALKQCDEGSPYGLTGAIFARDRMFIEQAASTLRFAAGNLYINDKPTGAVVGQQPFGGGRASGTNDKAGSSLNLLRWVSPRVVKETFDPPREVGYPSMREA</sequence>
<dbReference type="InterPro" id="IPR015590">
    <property type="entry name" value="Aldehyde_DH_dom"/>
</dbReference>
<dbReference type="PATRIC" id="fig|52.7.peg.6500"/>
<dbReference type="KEGG" id="ccro:CMC5_058950"/>
<dbReference type="GO" id="GO:0004657">
    <property type="term" value="F:proline dehydrogenase activity"/>
    <property type="evidence" value="ECO:0007669"/>
    <property type="project" value="UniProtKB-ARBA"/>
</dbReference>
<evidence type="ECO:0000256" key="6">
    <source>
        <dbReference type="ARBA" id="ARBA00023062"/>
    </source>
</evidence>
<keyword evidence="5" id="KW-0520">NAD</keyword>
<dbReference type="GO" id="GO:0010133">
    <property type="term" value="P:L-proline catabolic process to L-glutamate"/>
    <property type="evidence" value="ECO:0007669"/>
    <property type="project" value="UniProtKB-UniPathway"/>
</dbReference>
<organism evidence="12 13">
    <name type="scientific">Chondromyces crocatus</name>
    <dbReference type="NCBI Taxonomy" id="52"/>
    <lineage>
        <taxon>Bacteria</taxon>
        <taxon>Pseudomonadati</taxon>
        <taxon>Myxococcota</taxon>
        <taxon>Polyangia</taxon>
        <taxon>Polyangiales</taxon>
        <taxon>Polyangiaceae</taxon>
        <taxon>Chondromyces</taxon>
    </lineage>
</organism>
<evidence type="ECO:0000256" key="5">
    <source>
        <dbReference type="ARBA" id="ARBA00023027"/>
    </source>
</evidence>
<dbReference type="Gene3D" id="3.40.605.10">
    <property type="entry name" value="Aldehyde Dehydrogenase, Chain A, domain 1"/>
    <property type="match status" value="1"/>
</dbReference>
<dbReference type="EC" id="1.2.1.88" evidence="3"/>
<feature type="domain" description="Aldehyde dehydrogenase" evidence="11">
    <location>
        <begin position="62"/>
        <end position="516"/>
    </location>
</feature>